<evidence type="ECO:0000313" key="2">
    <source>
        <dbReference type="Proteomes" id="UP000315783"/>
    </source>
</evidence>
<name>A0A545VD33_9HYPO</name>
<gene>
    <name evidence="1" type="ORF">IF1G_01846</name>
</gene>
<comment type="caution">
    <text evidence="1">The sequence shown here is derived from an EMBL/GenBank/DDBJ whole genome shotgun (WGS) entry which is preliminary data.</text>
</comment>
<evidence type="ECO:0000313" key="1">
    <source>
        <dbReference type="EMBL" id="TQV99631.1"/>
    </source>
</evidence>
<keyword evidence="2" id="KW-1185">Reference proteome</keyword>
<reference evidence="1 2" key="1">
    <citation type="journal article" date="2019" name="Appl. Microbiol. Biotechnol.">
        <title>Genome sequence of Isaria javanica and comparative genome analysis insights into family S53 peptidase evolution in fungal entomopathogens.</title>
        <authorList>
            <person name="Lin R."/>
            <person name="Zhang X."/>
            <person name="Xin B."/>
            <person name="Zou M."/>
            <person name="Gao Y."/>
            <person name="Qin F."/>
            <person name="Hu Q."/>
            <person name="Xie B."/>
            <person name="Cheng X."/>
        </authorList>
    </citation>
    <scope>NUCLEOTIDE SEQUENCE [LARGE SCALE GENOMIC DNA]</scope>
    <source>
        <strain evidence="1 2">IJ1G</strain>
    </source>
</reference>
<proteinExistence type="predicted"/>
<dbReference type="EMBL" id="SPUK01000002">
    <property type="protein sequence ID" value="TQV99631.1"/>
    <property type="molecule type" value="Genomic_DNA"/>
</dbReference>
<dbReference type="AlphaFoldDB" id="A0A545VD33"/>
<sequence length="81" mass="9245">MSKRHRKCHDHSLKTPSHPLNISRILPPVGKCKPFQLGTEIRPAITSIPNITTGPFIYVAIHESCHILLLHSSNPQWFSRR</sequence>
<organism evidence="1 2">
    <name type="scientific">Cordyceps javanica</name>
    <dbReference type="NCBI Taxonomy" id="43265"/>
    <lineage>
        <taxon>Eukaryota</taxon>
        <taxon>Fungi</taxon>
        <taxon>Dikarya</taxon>
        <taxon>Ascomycota</taxon>
        <taxon>Pezizomycotina</taxon>
        <taxon>Sordariomycetes</taxon>
        <taxon>Hypocreomycetidae</taxon>
        <taxon>Hypocreales</taxon>
        <taxon>Cordycipitaceae</taxon>
        <taxon>Cordyceps</taxon>
    </lineage>
</organism>
<protein>
    <submittedName>
        <fullName evidence="1">Uncharacterized protein</fullName>
    </submittedName>
</protein>
<accession>A0A545VD33</accession>
<dbReference type="Proteomes" id="UP000315783">
    <property type="component" value="Unassembled WGS sequence"/>
</dbReference>